<proteinExistence type="predicted"/>
<dbReference type="Proteomes" id="UP000003082">
    <property type="component" value="Unassembled WGS sequence"/>
</dbReference>
<evidence type="ECO:0000313" key="1">
    <source>
        <dbReference type="EMBL" id="EEF14660.1"/>
    </source>
</evidence>
<dbReference type="EMBL" id="ACFU01000005">
    <property type="protein sequence ID" value="EEF14660.1"/>
    <property type="molecule type" value="Genomic_DNA"/>
</dbReference>
<keyword evidence="2" id="KW-1185">Reference proteome</keyword>
<accession>B9D075</accession>
<reference evidence="1 2" key="1">
    <citation type="submission" date="2008-08" db="EMBL/GenBank/DDBJ databases">
        <authorList>
            <person name="Madupu R."/>
            <person name="Durkin A.S."/>
            <person name="Torralba M."/>
            <person name="Methe B."/>
            <person name="Sutton G.G."/>
            <person name="Strausberg R.L."/>
            <person name="Nelson K.E."/>
        </authorList>
    </citation>
    <scope>NUCLEOTIDE SEQUENCE [LARGE SCALE GENOMIC DNA]</scope>
    <source>
        <strain evidence="1 2">RM3267</strain>
    </source>
</reference>
<name>B9D075_CAMRE</name>
<sequence>MRQIYDICSSKNGELNLIDEINLLCDTEAKRVRSASKRIFIAFKTAYTPSSK</sequence>
<comment type="caution">
    <text evidence="1">The sequence shown here is derived from an EMBL/GenBank/DDBJ whole genome shotgun (WGS) entry which is preliminary data.</text>
</comment>
<protein>
    <submittedName>
        <fullName evidence="1">Uncharacterized protein</fullName>
    </submittedName>
</protein>
<organism evidence="1 2">
    <name type="scientific">Campylobacter rectus RM3267</name>
    <dbReference type="NCBI Taxonomy" id="553218"/>
    <lineage>
        <taxon>Bacteria</taxon>
        <taxon>Pseudomonadati</taxon>
        <taxon>Campylobacterota</taxon>
        <taxon>Epsilonproteobacteria</taxon>
        <taxon>Campylobacterales</taxon>
        <taxon>Campylobacteraceae</taxon>
        <taxon>Campylobacter</taxon>
    </lineage>
</organism>
<dbReference type="AlphaFoldDB" id="B9D075"/>
<gene>
    <name evidence="1" type="ORF">CAMRE0001_1391</name>
</gene>
<evidence type="ECO:0000313" key="2">
    <source>
        <dbReference type="Proteomes" id="UP000003082"/>
    </source>
</evidence>